<proteinExistence type="predicted"/>
<name>A0A1B6VZU8_9NEIS</name>
<keyword evidence="2" id="KW-0732">Signal</keyword>
<keyword evidence="5" id="KW-1185">Reference proteome</keyword>
<accession>A0A1B6VZU8</accession>
<dbReference type="AlphaFoldDB" id="A0A1B6VZU8"/>
<dbReference type="Proteomes" id="UP000077726">
    <property type="component" value="Unassembled WGS sequence"/>
</dbReference>
<dbReference type="PROSITE" id="PS51257">
    <property type="entry name" value="PROKAR_LIPOPROTEIN"/>
    <property type="match status" value="1"/>
</dbReference>
<gene>
    <name evidence="4" type="ORF">A7Q00_04900</name>
</gene>
<dbReference type="EMBL" id="LXSQ01000012">
    <property type="protein sequence ID" value="OAM43752.1"/>
    <property type="molecule type" value="Genomic_DNA"/>
</dbReference>
<feature type="region of interest" description="Disordered" evidence="1">
    <location>
        <begin position="23"/>
        <end position="45"/>
    </location>
</feature>
<feature type="chain" id="PRO_5008590562" description="DUF3298 domain-containing protein" evidence="2">
    <location>
        <begin position="22"/>
        <end position="280"/>
    </location>
</feature>
<dbReference type="InterPro" id="IPR037126">
    <property type="entry name" value="PdaC/RsiV-like_sf"/>
</dbReference>
<dbReference type="InterPro" id="IPR021729">
    <property type="entry name" value="DUF3298"/>
</dbReference>
<sequence>MRIRLLPLVSALLLAACGQPAADSPNTASSASDTGTASQPAAGTTAPVLATASRDFFRQKRCVQKNDYCAETSLTLPDTGQAWLDQLLKQKLYESYSTKEKPVRNDEELRQAYQQIQNDLYEIVQYSAEEKSALGQYNNQTDQVHFLYQRGNTAVFEFSHDEYTGGAHGQYSSRYLMVDLNKQQALGLQDIIRPGQQGKLKEKLKEAYDQYQQQCSCLNGKPELTENFIFSTDGIEFRYPPYEISGFAYGEIKLVVYWNWLEDIIKPEYLWKSPQPSSQQ</sequence>
<dbReference type="OrthoDB" id="8610451at2"/>
<dbReference type="RefSeq" id="WP_064089497.1">
    <property type="nucleotide sequence ID" value="NZ_LXSQ01000012.1"/>
</dbReference>
<feature type="compositionally biased region" description="Low complexity" evidence="1">
    <location>
        <begin position="27"/>
        <end position="38"/>
    </location>
</feature>
<evidence type="ECO:0000256" key="1">
    <source>
        <dbReference type="SAM" id="MobiDB-lite"/>
    </source>
</evidence>
<reference evidence="5" key="1">
    <citation type="submission" date="2016-05" db="EMBL/GenBank/DDBJ databases">
        <title>Draft genome of Corynebacterium afermentans subsp. afermentans LCDC 88199T.</title>
        <authorList>
            <person name="Bernier A.-M."/>
            <person name="Bernard K."/>
        </authorList>
    </citation>
    <scope>NUCLEOTIDE SEQUENCE [LARGE SCALE GENOMIC DNA]</scope>
    <source>
        <strain evidence="5">NML130454</strain>
    </source>
</reference>
<evidence type="ECO:0000259" key="3">
    <source>
        <dbReference type="Pfam" id="PF11738"/>
    </source>
</evidence>
<evidence type="ECO:0000313" key="4">
    <source>
        <dbReference type="EMBL" id="OAM43752.1"/>
    </source>
</evidence>
<dbReference type="STRING" id="1795832.A7Q00_04900"/>
<evidence type="ECO:0000313" key="5">
    <source>
        <dbReference type="Proteomes" id="UP000077726"/>
    </source>
</evidence>
<evidence type="ECO:0000256" key="2">
    <source>
        <dbReference type="SAM" id="SignalP"/>
    </source>
</evidence>
<feature type="signal peptide" evidence="2">
    <location>
        <begin position="1"/>
        <end position="21"/>
    </location>
</feature>
<organism evidence="4 5">
    <name type="scientific">Eikenella halliae</name>
    <dbReference type="NCBI Taxonomy" id="1795832"/>
    <lineage>
        <taxon>Bacteria</taxon>
        <taxon>Pseudomonadati</taxon>
        <taxon>Pseudomonadota</taxon>
        <taxon>Betaproteobacteria</taxon>
        <taxon>Neisseriales</taxon>
        <taxon>Neisseriaceae</taxon>
        <taxon>Eikenella</taxon>
    </lineage>
</organism>
<feature type="domain" description="DUF3298" evidence="3">
    <location>
        <begin position="190"/>
        <end position="258"/>
    </location>
</feature>
<comment type="caution">
    <text evidence="4">The sequence shown here is derived from an EMBL/GenBank/DDBJ whole genome shotgun (WGS) entry which is preliminary data.</text>
</comment>
<protein>
    <recommendedName>
        <fullName evidence="3">DUF3298 domain-containing protein</fullName>
    </recommendedName>
</protein>
<dbReference type="Pfam" id="PF11738">
    <property type="entry name" value="DUF3298"/>
    <property type="match status" value="1"/>
</dbReference>
<dbReference type="Gene3D" id="3.90.640.20">
    <property type="entry name" value="Heat-shock cognate protein, ATPase"/>
    <property type="match status" value="1"/>
</dbReference>
<dbReference type="Gene3D" id="3.30.565.40">
    <property type="entry name" value="Fervidobacterium nodosum Rt17-B1 like"/>
    <property type="match status" value="1"/>
</dbReference>